<reference evidence="1 2" key="1">
    <citation type="submission" date="2024-02" db="EMBL/GenBank/DDBJ databases">
        <title>First report Erwinia aphidicola in onion in Chile.</title>
        <authorList>
            <person name="Valenzuela M."/>
            <person name="Pena M."/>
            <person name="Dutta B."/>
        </authorList>
    </citation>
    <scope>NUCLEOTIDE SEQUENCE [LARGE SCALE GENOMIC DNA]</scope>
    <source>
        <strain evidence="1 2">QCJ3A</strain>
    </source>
</reference>
<keyword evidence="2" id="KW-1185">Reference proteome</keyword>
<sequence>MELGRDSQGCGGSHTRFSRKEKMKYMTPVRLEELSGELPRADIGIEHGDSLMVSVTEQYIVVEPDLFPGSGALAGYQCKISRKKNVLHLFLMMLAYSL</sequence>
<organism evidence="1 2">
    <name type="scientific">Erwinia aphidicola</name>
    <dbReference type="NCBI Taxonomy" id="68334"/>
    <lineage>
        <taxon>Bacteria</taxon>
        <taxon>Pseudomonadati</taxon>
        <taxon>Pseudomonadota</taxon>
        <taxon>Gammaproteobacteria</taxon>
        <taxon>Enterobacterales</taxon>
        <taxon>Erwiniaceae</taxon>
        <taxon>Erwinia</taxon>
    </lineage>
</organism>
<protein>
    <submittedName>
        <fullName evidence="1">Uncharacterized protein</fullName>
    </submittedName>
</protein>
<name>A0ABU8DMW5_ERWAP</name>
<evidence type="ECO:0000313" key="2">
    <source>
        <dbReference type="Proteomes" id="UP001306592"/>
    </source>
</evidence>
<gene>
    <name evidence="1" type="ORF">V8N49_21355</name>
</gene>
<evidence type="ECO:0000313" key="1">
    <source>
        <dbReference type="EMBL" id="MEI2684190.1"/>
    </source>
</evidence>
<comment type="caution">
    <text evidence="1">The sequence shown here is derived from an EMBL/GenBank/DDBJ whole genome shotgun (WGS) entry which is preliminary data.</text>
</comment>
<dbReference type="RefSeq" id="WP_336203764.1">
    <property type="nucleotide sequence ID" value="NZ_JBANEI010000022.1"/>
</dbReference>
<dbReference type="Proteomes" id="UP001306592">
    <property type="component" value="Unassembled WGS sequence"/>
</dbReference>
<proteinExistence type="predicted"/>
<dbReference type="EMBL" id="JBANEI010000022">
    <property type="protein sequence ID" value="MEI2684190.1"/>
    <property type="molecule type" value="Genomic_DNA"/>
</dbReference>
<accession>A0ABU8DMW5</accession>